<dbReference type="Proteomes" id="UP000030746">
    <property type="component" value="Unassembled WGS sequence"/>
</dbReference>
<sequence>MYYEDLYNYKIRIAIREALSCFKTAIDGCDDYKDPFAGKTESFLTLRDHLQNYCSDAGAAASSCADFTTCFTEVNLPQAANDLVDPMYWCAVGQAAASCSAKLTSESDECKTVKKYGEIKTELDKTCPSPVDVLNGVFGAKDSGVDAGRYNIMVIMVASLVTIKMVY</sequence>
<dbReference type="KEGG" id="lgi:LOTGIDRAFT_233346"/>
<gene>
    <name evidence="1" type="ORF">LOTGIDRAFT_233346</name>
</gene>
<protein>
    <submittedName>
        <fullName evidence="1">Uncharacterized protein</fullName>
    </submittedName>
</protein>
<dbReference type="HOGENOM" id="CLU_1596375_0_0_1"/>
<proteinExistence type="predicted"/>
<dbReference type="CTD" id="20249234"/>
<dbReference type="RefSeq" id="XP_009057432.1">
    <property type="nucleotide sequence ID" value="XM_009059184.1"/>
</dbReference>
<dbReference type="GeneID" id="20249234"/>
<accession>V4A9K7</accession>
<evidence type="ECO:0000313" key="1">
    <source>
        <dbReference type="EMBL" id="ESO91760.1"/>
    </source>
</evidence>
<reference evidence="1 2" key="1">
    <citation type="journal article" date="2013" name="Nature">
        <title>Insights into bilaterian evolution from three spiralian genomes.</title>
        <authorList>
            <person name="Simakov O."/>
            <person name="Marletaz F."/>
            <person name="Cho S.J."/>
            <person name="Edsinger-Gonzales E."/>
            <person name="Havlak P."/>
            <person name="Hellsten U."/>
            <person name="Kuo D.H."/>
            <person name="Larsson T."/>
            <person name="Lv J."/>
            <person name="Arendt D."/>
            <person name="Savage R."/>
            <person name="Osoegawa K."/>
            <person name="de Jong P."/>
            <person name="Grimwood J."/>
            <person name="Chapman J.A."/>
            <person name="Shapiro H."/>
            <person name="Aerts A."/>
            <person name="Otillar R.P."/>
            <person name="Terry A.Y."/>
            <person name="Boore J.L."/>
            <person name="Grigoriev I.V."/>
            <person name="Lindberg D.R."/>
            <person name="Seaver E.C."/>
            <person name="Weisblat D.A."/>
            <person name="Putnam N.H."/>
            <person name="Rokhsar D.S."/>
        </authorList>
    </citation>
    <scope>NUCLEOTIDE SEQUENCE [LARGE SCALE GENOMIC DNA]</scope>
</reference>
<evidence type="ECO:0000313" key="2">
    <source>
        <dbReference type="Proteomes" id="UP000030746"/>
    </source>
</evidence>
<keyword evidence="2" id="KW-1185">Reference proteome</keyword>
<dbReference type="EMBL" id="KB202199">
    <property type="protein sequence ID" value="ESO91760.1"/>
    <property type="molecule type" value="Genomic_DNA"/>
</dbReference>
<name>V4A9K7_LOTGI</name>
<organism evidence="1 2">
    <name type="scientific">Lottia gigantea</name>
    <name type="common">Giant owl limpet</name>
    <dbReference type="NCBI Taxonomy" id="225164"/>
    <lineage>
        <taxon>Eukaryota</taxon>
        <taxon>Metazoa</taxon>
        <taxon>Spiralia</taxon>
        <taxon>Lophotrochozoa</taxon>
        <taxon>Mollusca</taxon>
        <taxon>Gastropoda</taxon>
        <taxon>Patellogastropoda</taxon>
        <taxon>Lottioidea</taxon>
        <taxon>Lottiidae</taxon>
        <taxon>Lottia</taxon>
    </lineage>
</organism>
<dbReference type="AlphaFoldDB" id="V4A9K7"/>